<dbReference type="HAMAP" id="MF_00013">
    <property type="entry name" value="LipB"/>
    <property type="match status" value="1"/>
</dbReference>
<dbReference type="NCBIfam" id="NF010925">
    <property type="entry name" value="PRK14345.1"/>
    <property type="match status" value="1"/>
</dbReference>
<dbReference type="EC" id="2.3.1.181" evidence="2"/>
<sequence length="186" mass="20915">MEFLVEDLGLLPYPQAWEYQKKVHKEVVRGERPPTLLLLEHPRVITLGRKATGENLLFPESWYRENGFEVYWVERGGDVTYHGPGQLVGYPIFPVGREVRRFLRQIEEAIVKVAASYGLKAYPTPGYAGVWVGEEKLCAIGVAVKEEVSFHGFALNVNTDLNDFSVIIPCGLKGKGVTSLERLLGR</sequence>
<dbReference type="Pfam" id="PF21948">
    <property type="entry name" value="LplA-B_cat"/>
    <property type="match status" value="1"/>
</dbReference>
<evidence type="ECO:0000256" key="5">
    <source>
        <dbReference type="ARBA" id="ARBA00024732"/>
    </source>
</evidence>
<dbReference type="InterPro" id="IPR004143">
    <property type="entry name" value="BPL_LPL_catalytic"/>
</dbReference>
<dbReference type="PROSITE" id="PS01313">
    <property type="entry name" value="LIPB"/>
    <property type="match status" value="1"/>
</dbReference>
<dbReference type="UniPathway" id="UPA00538">
    <property type="reaction ID" value="UER00592"/>
</dbReference>
<dbReference type="InterPro" id="IPR020605">
    <property type="entry name" value="Octanoyltransferase_CS"/>
</dbReference>
<dbReference type="CDD" id="cd16444">
    <property type="entry name" value="LipB"/>
    <property type="match status" value="1"/>
</dbReference>
<dbReference type="AlphaFoldDB" id="A0A430R4F2"/>
<comment type="function">
    <text evidence="5">Catalyzes the transfer of endogenously produced octanoic acid from octanoyl-acyl-carrier-protein onto the lipoyl domains of lipoate-dependent enzymes. Lipoyl-ACP can also act as a substrate although octanoyl-ACP is likely to be the physiological substrate.</text>
</comment>
<proteinExistence type="inferred from homology"/>
<reference evidence="10 11" key="1">
    <citation type="journal article" date="2019" name="Extremophiles">
        <title>Biogeography of thermophiles and predominance of Thermus scotoductus in domestic water heaters.</title>
        <authorList>
            <person name="Wilpiszeski R.L."/>
            <person name="Zhang Z."/>
            <person name="House C.H."/>
        </authorList>
    </citation>
    <scope>NUCLEOTIDE SEQUENCE [LARGE SCALE GENOMIC DNA]</scope>
    <source>
        <strain evidence="10 11">34_S34</strain>
    </source>
</reference>
<dbReference type="InterPro" id="IPR045864">
    <property type="entry name" value="aa-tRNA-synth_II/BPL/LPL"/>
</dbReference>
<comment type="pathway">
    <text evidence="1">Protein modification; protein lipoylation via endogenous pathway; protein N(6)-(lipoyl)lysine from octanoyl-[acyl-carrier-protein]: step 1/2.</text>
</comment>
<dbReference type="GO" id="GO:0009249">
    <property type="term" value="P:protein lipoylation"/>
    <property type="evidence" value="ECO:0007669"/>
    <property type="project" value="InterPro"/>
</dbReference>
<evidence type="ECO:0000256" key="4">
    <source>
        <dbReference type="ARBA" id="ARBA00023315"/>
    </source>
</evidence>
<evidence type="ECO:0000256" key="7">
    <source>
        <dbReference type="PIRSR" id="PIRSR016262-2"/>
    </source>
</evidence>
<organism evidence="10 11">
    <name type="scientific">Thermus scotoductus</name>
    <dbReference type="NCBI Taxonomy" id="37636"/>
    <lineage>
        <taxon>Bacteria</taxon>
        <taxon>Thermotogati</taxon>
        <taxon>Deinococcota</taxon>
        <taxon>Deinococci</taxon>
        <taxon>Thermales</taxon>
        <taxon>Thermaceae</taxon>
        <taxon>Thermus</taxon>
    </lineage>
</organism>
<evidence type="ECO:0000313" key="10">
    <source>
        <dbReference type="EMBL" id="RTH02276.1"/>
    </source>
</evidence>
<dbReference type="PROSITE" id="PS51733">
    <property type="entry name" value="BPL_LPL_CATALYTIC"/>
    <property type="match status" value="1"/>
</dbReference>
<name>A0A430R4F2_THESC</name>
<feature type="binding site" evidence="7">
    <location>
        <begin position="139"/>
        <end position="141"/>
    </location>
    <ligand>
        <name>substrate</name>
    </ligand>
</feature>
<evidence type="ECO:0000259" key="9">
    <source>
        <dbReference type="PROSITE" id="PS51733"/>
    </source>
</evidence>
<evidence type="ECO:0000256" key="6">
    <source>
        <dbReference type="PIRSR" id="PIRSR016262-1"/>
    </source>
</evidence>
<dbReference type="PANTHER" id="PTHR10993">
    <property type="entry name" value="OCTANOYLTRANSFERASE"/>
    <property type="match status" value="1"/>
</dbReference>
<gene>
    <name evidence="10" type="ORF">CSW47_11040</name>
</gene>
<dbReference type="PANTHER" id="PTHR10993:SF7">
    <property type="entry name" value="LIPOYLTRANSFERASE 2, MITOCHONDRIAL-RELATED"/>
    <property type="match status" value="1"/>
</dbReference>
<dbReference type="GO" id="GO:0033819">
    <property type="term" value="F:lipoyl(octanoyl) transferase activity"/>
    <property type="evidence" value="ECO:0007669"/>
    <property type="project" value="UniProtKB-EC"/>
</dbReference>
<dbReference type="PIRSF" id="PIRSF016262">
    <property type="entry name" value="LPLase"/>
    <property type="match status" value="1"/>
</dbReference>
<dbReference type="RefSeq" id="WP_126200756.1">
    <property type="nucleotide sequence ID" value="NZ_PELP01000358.1"/>
</dbReference>
<evidence type="ECO:0000256" key="2">
    <source>
        <dbReference type="ARBA" id="ARBA00012334"/>
    </source>
</evidence>
<dbReference type="SUPFAM" id="SSF55681">
    <property type="entry name" value="Class II aaRS and biotin synthetases"/>
    <property type="match status" value="1"/>
</dbReference>
<feature type="non-terminal residue" evidence="10">
    <location>
        <position position="186"/>
    </location>
</feature>
<dbReference type="Proteomes" id="UP000286734">
    <property type="component" value="Unassembled WGS sequence"/>
</dbReference>
<feature type="site" description="Lowers pKa of active site Cys" evidence="8">
    <location>
        <position position="136"/>
    </location>
</feature>
<dbReference type="InterPro" id="IPR000544">
    <property type="entry name" value="Octanoyltransferase"/>
</dbReference>
<protein>
    <recommendedName>
        <fullName evidence="2">lipoyl(octanoyl) transferase</fullName>
        <ecNumber evidence="2">2.3.1.181</ecNumber>
    </recommendedName>
</protein>
<keyword evidence="3 10" id="KW-0808">Transferase</keyword>
<evidence type="ECO:0000313" key="11">
    <source>
        <dbReference type="Proteomes" id="UP000286734"/>
    </source>
</evidence>
<dbReference type="EMBL" id="PELP01000358">
    <property type="protein sequence ID" value="RTH02276.1"/>
    <property type="molecule type" value="Genomic_DNA"/>
</dbReference>
<feature type="active site" description="Acyl-thioester intermediate" evidence="6">
    <location>
        <position position="170"/>
    </location>
</feature>
<feature type="binding site" evidence="7">
    <location>
        <begin position="152"/>
        <end position="154"/>
    </location>
    <ligand>
        <name>substrate</name>
    </ligand>
</feature>
<feature type="domain" description="BPL/LPL catalytic" evidence="9">
    <location>
        <begin position="30"/>
        <end position="186"/>
    </location>
</feature>
<evidence type="ECO:0000256" key="1">
    <source>
        <dbReference type="ARBA" id="ARBA00004821"/>
    </source>
</evidence>
<comment type="caution">
    <text evidence="10">The sequence shown here is derived from an EMBL/GenBank/DDBJ whole genome shotgun (WGS) entry which is preliminary data.</text>
</comment>
<feature type="binding site" evidence="7">
    <location>
        <begin position="75"/>
        <end position="82"/>
    </location>
    <ligand>
        <name>substrate</name>
    </ligand>
</feature>
<dbReference type="Gene3D" id="3.30.930.10">
    <property type="entry name" value="Bira Bifunctional Protein, Domain 2"/>
    <property type="match status" value="1"/>
</dbReference>
<keyword evidence="4" id="KW-0012">Acyltransferase</keyword>
<evidence type="ECO:0000256" key="8">
    <source>
        <dbReference type="PIRSR" id="PIRSR016262-3"/>
    </source>
</evidence>
<evidence type="ECO:0000256" key="3">
    <source>
        <dbReference type="ARBA" id="ARBA00022679"/>
    </source>
</evidence>
<accession>A0A430R4F2</accession>
<dbReference type="NCBIfam" id="TIGR00214">
    <property type="entry name" value="lipB"/>
    <property type="match status" value="1"/>
</dbReference>